<accession>A0A7K1YGH0</accession>
<gene>
    <name evidence="1" type="ORF">GS399_19305</name>
</gene>
<dbReference type="AlphaFoldDB" id="A0A7K1YGH0"/>
<name>A0A7K1YGH0_9SPHI</name>
<dbReference type="Proteomes" id="UP000466586">
    <property type="component" value="Unassembled WGS sequence"/>
</dbReference>
<dbReference type="RefSeq" id="WP_160846297.1">
    <property type="nucleotide sequence ID" value="NZ_WVHT01000013.1"/>
</dbReference>
<evidence type="ECO:0000313" key="2">
    <source>
        <dbReference type="Proteomes" id="UP000466586"/>
    </source>
</evidence>
<organism evidence="1 2">
    <name type="scientific">Hufsiella arboris</name>
    <dbReference type="NCBI Taxonomy" id="2695275"/>
    <lineage>
        <taxon>Bacteria</taxon>
        <taxon>Pseudomonadati</taxon>
        <taxon>Bacteroidota</taxon>
        <taxon>Sphingobacteriia</taxon>
        <taxon>Sphingobacteriales</taxon>
        <taxon>Sphingobacteriaceae</taxon>
        <taxon>Hufsiella</taxon>
    </lineage>
</organism>
<dbReference type="EMBL" id="WVHT01000013">
    <property type="protein sequence ID" value="MXV53119.1"/>
    <property type="molecule type" value="Genomic_DNA"/>
</dbReference>
<reference evidence="1 2" key="1">
    <citation type="submission" date="2019-11" db="EMBL/GenBank/DDBJ databases">
        <title>Pedobacter sp. HMF7647 Genome sequencing and assembly.</title>
        <authorList>
            <person name="Kang H."/>
            <person name="Kim H."/>
            <person name="Joh K."/>
        </authorList>
    </citation>
    <scope>NUCLEOTIDE SEQUENCE [LARGE SCALE GENOMIC DNA]</scope>
    <source>
        <strain evidence="1 2">HMF7647</strain>
    </source>
</reference>
<comment type="caution">
    <text evidence="1">The sequence shown here is derived from an EMBL/GenBank/DDBJ whole genome shotgun (WGS) entry which is preliminary data.</text>
</comment>
<sequence length="295" mass="33901">MNYRYLCLPCFIFLFSISVKHVSAQDLRGVWNGYLTSDTSGVPIIDVDYLLNIKEQTQNIVRGRAYIYRNAYFIEGSLDFVALFENSQLKITELRIVNSSIPKTFGDRYLCIKRLKLNYSKADTADFLKGHWQGNIESGERCIPGGAILSRPRGHDAQNIPQEVLDDMLRDPEKITRFLGTRLSNPVTLTVKNRVVKIELRDYLKEDHDTVTVYYNRRSVIKQLEIVKKPYLQNLRLDRTAELNEVILYANNLGRIPPNTSTLTIDDGFTRQAVNIESSLEVSAVIYLQYKDPNP</sequence>
<proteinExistence type="predicted"/>
<protein>
    <submittedName>
        <fullName evidence="1">Uncharacterized protein</fullName>
    </submittedName>
</protein>
<evidence type="ECO:0000313" key="1">
    <source>
        <dbReference type="EMBL" id="MXV53119.1"/>
    </source>
</evidence>
<keyword evidence="2" id="KW-1185">Reference proteome</keyword>